<dbReference type="GO" id="GO:0098797">
    <property type="term" value="C:plasma membrane protein complex"/>
    <property type="evidence" value="ECO:0007669"/>
    <property type="project" value="TreeGrafter"/>
</dbReference>
<keyword evidence="14" id="KW-1185">Reference proteome</keyword>
<evidence type="ECO:0000313" key="14">
    <source>
        <dbReference type="Proteomes" id="UP000320386"/>
    </source>
</evidence>
<dbReference type="Gene3D" id="3.30.1150.10">
    <property type="match status" value="1"/>
</dbReference>
<dbReference type="SUPFAM" id="SSF74653">
    <property type="entry name" value="TolA/TonB C-terminal domain"/>
    <property type="match status" value="1"/>
</dbReference>
<comment type="similarity">
    <text evidence="2">Belongs to the TonB family.</text>
</comment>
<evidence type="ECO:0000256" key="6">
    <source>
        <dbReference type="ARBA" id="ARBA00022692"/>
    </source>
</evidence>
<dbReference type="AlphaFoldDB" id="A0A518BUC9"/>
<dbReference type="PROSITE" id="PS52015">
    <property type="entry name" value="TONB_CTD"/>
    <property type="match status" value="1"/>
</dbReference>
<evidence type="ECO:0000256" key="11">
    <source>
        <dbReference type="SAM" id="Phobius"/>
    </source>
</evidence>
<evidence type="ECO:0000256" key="5">
    <source>
        <dbReference type="ARBA" id="ARBA00022519"/>
    </source>
</evidence>
<dbReference type="KEGG" id="mcad:Pan265_04310"/>
<name>A0A518BUC9_9BACT</name>
<accession>A0A518BUC9</accession>
<dbReference type="EMBL" id="CP036280">
    <property type="protein sequence ID" value="QDU70603.1"/>
    <property type="molecule type" value="Genomic_DNA"/>
</dbReference>
<dbReference type="GO" id="GO:0015031">
    <property type="term" value="P:protein transport"/>
    <property type="evidence" value="ECO:0007669"/>
    <property type="project" value="UniProtKB-KW"/>
</dbReference>
<dbReference type="InterPro" id="IPR006260">
    <property type="entry name" value="TonB/TolA_C"/>
</dbReference>
<evidence type="ECO:0000256" key="9">
    <source>
        <dbReference type="ARBA" id="ARBA00023136"/>
    </source>
</evidence>
<evidence type="ECO:0000256" key="1">
    <source>
        <dbReference type="ARBA" id="ARBA00004383"/>
    </source>
</evidence>
<keyword evidence="7" id="KW-0653">Protein transport</keyword>
<protein>
    <submittedName>
        <fullName evidence="13">Gram-negative bacterial tonB protein</fullName>
    </submittedName>
</protein>
<dbReference type="Pfam" id="PF03544">
    <property type="entry name" value="TonB_C"/>
    <property type="match status" value="1"/>
</dbReference>
<evidence type="ECO:0000259" key="12">
    <source>
        <dbReference type="PROSITE" id="PS52015"/>
    </source>
</evidence>
<organism evidence="13 14">
    <name type="scientific">Mucisphaera calidilacus</name>
    <dbReference type="NCBI Taxonomy" id="2527982"/>
    <lineage>
        <taxon>Bacteria</taxon>
        <taxon>Pseudomonadati</taxon>
        <taxon>Planctomycetota</taxon>
        <taxon>Phycisphaerae</taxon>
        <taxon>Phycisphaerales</taxon>
        <taxon>Phycisphaeraceae</taxon>
        <taxon>Mucisphaera</taxon>
    </lineage>
</organism>
<proteinExistence type="inferred from homology"/>
<keyword evidence="9 11" id="KW-0472">Membrane</keyword>
<keyword evidence="4" id="KW-1003">Cell membrane</keyword>
<dbReference type="InterPro" id="IPR051045">
    <property type="entry name" value="TonB-dependent_transducer"/>
</dbReference>
<sequence>MTRKRTTRQVHPLLHHAAVLVSAALFTLGLFLVLPVMQSIAKQPPPDTRLQGANVADVPPPPPPPEEEPPEEEPEEEPPQFEEAPPLDLSQLEVALNPGGAGLWSGDAFAPKINTRELMGGVDDILASMGDLDSRPRVVYQPGPMLDAKLRKLAPATVYVIFIVDTNGRVENAQVQNPLHPSLNKAALNAVKQWKFEPGMKSGEPVRFRMRVPITFPEG</sequence>
<keyword evidence="6 11" id="KW-0812">Transmembrane</keyword>
<dbReference type="PANTHER" id="PTHR33446:SF2">
    <property type="entry name" value="PROTEIN TONB"/>
    <property type="match status" value="1"/>
</dbReference>
<feature type="domain" description="TonB C-terminal" evidence="12">
    <location>
        <begin position="130"/>
        <end position="219"/>
    </location>
</feature>
<keyword evidence="8 11" id="KW-1133">Transmembrane helix</keyword>
<evidence type="ECO:0000256" key="7">
    <source>
        <dbReference type="ARBA" id="ARBA00022927"/>
    </source>
</evidence>
<dbReference type="PANTHER" id="PTHR33446">
    <property type="entry name" value="PROTEIN TONB-RELATED"/>
    <property type="match status" value="1"/>
</dbReference>
<gene>
    <name evidence="13" type="ORF">Pan265_04310</name>
</gene>
<comment type="subcellular location">
    <subcellularLocation>
        <location evidence="1">Cell inner membrane</location>
        <topology evidence="1">Single-pass membrane protein</topology>
        <orientation evidence="1">Periplasmic side</orientation>
    </subcellularLocation>
</comment>
<dbReference type="RefSeq" id="WP_236254588.1">
    <property type="nucleotide sequence ID" value="NZ_CP036280.1"/>
</dbReference>
<reference evidence="13 14" key="1">
    <citation type="submission" date="2019-02" db="EMBL/GenBank/DDBJ databases">
        <title>Deep-cultivation of Planctomycetes and their phenomic and genomic characterization uncovers novel biology.</title>
        <authorList>
            <person name="Wiegand S."/>
            <person name="Jogler M."/>
            <person name="Boedeker C."/>
            <person name="Pinto D."/>
            <person name="Vollmers J."/>
            <person name="Rivas-Marin E."/>
            <person name="Kohn T."/>
            <person name="Peeters S.H."/>
            <person name="Heuer A."/>
            <person name="Rast P."/>
            <person name="Oberbeckmann S."/>
            <person name="Bunk B."/>
            <person name="Jeske O."/>
            <person name="Meyerdierks A."/>
            <person name="Storesund J.E."/>
            <person name="Kallscheuer N."/>
            <person name="Luecker S."/>
            <person name="Lage O.M."/>
            <person name="Pohl T."/>
            <person name="Merkel B.J."/>
            <person name="Hornburger P."/>
            <person name="Mueller R.-W."/>
            <person name="Bruemmer F."/>
            <person name="Labrenz M."/>
            <person name="Spormann A.M."/>
            <person name="Op den Camp H."/>
            <person name="Overmann J."/>
            <person name="Amann R."/>
            <person name="Jetten M.S.M."/>
            <person name="Mascher T."/>
            <person name="Medema M.H."/>
            <person name="Devos D.P."/>
            <person name="Kaster A.-K."/>
            <person name="Ovreas L."/>
            <person name="Rohde M."/>
            <person name="Galperin M.Y."/>
            <person name="Jogler C."/>
        </authorList>
    </citation>
    <scope>NUCLEOTIDE SEQUENCE [LARGE SCALE GENOMIC DNA]</scope>
    <source>
        <strain evidence="13 14">Pan265</strain>
    </source>
</reference>
<feature type="region of interest" description="Disordered" evidence="10">
    <location>
        <begin position="44"/>
        <end position="83"/>
    </location>
</feature>
<evidence type="ECO:0000256" key="2">
    <source>
        <dbReference type="ARBA" id="ARBA00006555"/>
    </source>
</evidence>
<evidence type="ECO:0000256" key="4">
    <source>
        <dbReference type="ARBA" id="ARBA00022475"/>
    </source>
</evidence>
<dbReference type="NCBIfam" id="TIGR01352">
    <property type="entry name" value="tonB_Cterm"/>
    <property type="match status" value="1"/>
</dbReference>
<evidence type="ECO:0000313" key="13">
    <source>
        <dbReference type="EMBL" id="QDU70603.1"/>
    </source>
</evidence>
<dbReference type="InterPro" id="IPR037682">
    <property type="entry name" value="TonB_C"/>
</dbReference>
<feature type="compositionally biased region" description="Acidic residues" evidence="10">
    <location>
        <begin position="65"/>
        <end position="80"/>
    </location>
</feature>
<evidence type="ECO:0000256" key="8">
    <source>
        <dbReference type="ARBA" id="ARBA00022989"/>
    </source>
</evidence>
<dbReference type="GO" id="GO:0031992">
    <property type="term" value="F:energy transducer activity"/>
    <property type="evidence" value="ECO:0007669"/>
    <property type="project" value="TreeGrafter"/>
</dbReference>
<evidence type="ECO:0000256" key="10">
    <source>
        <dbReference type="SAM" id="MobiDB-lite"/>
    </source>
</evidence>
<dbReference type="GO" id="GO:0055085">
    <property type="term" value="P:transmembrane transport"/>
    <property type="evidence" value="ECO:0007669"/>
    <property type="project" value="InterPro"/>
</dbReference>
<keyword evidence="3" id="KW-0813">Transport</keyword>
<feature type="transmembrane region" description="Helical" evidence="11">
    <location>
        <begin position="12"/>
        <end position="37"/>
    </location>
</feature>
<evidence type="ECO:0000256" key="3">
    <source>
        <dbReference type="ARBA" id="ARBA00022448"/>
    </source>
</evidence>
<dbReference type="Proteomes" id="UP000320386">
    <property type="component" value="Chromosome"/>
</dbReference>
<keyword evidence="5" id="KW-0997">Cell inner membrane</keyword>